<proteinExistence type="predicted"/>
<dbReference type="RefSeq" id="WP_198128369.1">
    <property type="nucleotide sequence ID" value="NZ_JAECZC010000100.1"/>
</dbReference>
<accession>A0A8J7I1K8</accession>
<feature type="transmembrane region" description="Helical" evidence="1">
    <location>
        <begin position="32"/>
        <end position="52"/>
    </location>
</feature>
<dbReference type="Proteomes" id="UP000632766">
    <property type="component" value="Unassembled WGS sequence"/>
</dbReference>
<comment type="caution">
    <text evidence="2">The sequence shown here is derived from an EMBL/GenBank/DDBJ whole genome shotgun (WGS) entry which is preliminary data.</text>
</comment>
<dbReference type="AlphaFoldDB" id="A0A8J7I1K8"/>
<keyword evidence="3" id="KW-1185">Reference proteome</keyword>
<evidence type="ECO:0000256" key="1">
    <source>
        <dbReference type="SAM" id="Phobius"/>
    </source>
</evidence>
<keyword evidence="1" id="KW-0812">Transmembrane</keyword>
<evidence type="ECO:0000313" key="2">
    <source>
        <dbReference type="EMBL" id="MBH8566624.1"/>
    </source>
</evidence>
<evidence type="ECO:0000313" key="3">
    <source>
        <dbReference type="Proteomes" id="UP000632766"/>
    </source>
</evidence>
<sequence length="66" mass="7014">MSRFLTALFADPPAAGYTYTGGGEAHHGDPTLGWLMVAGVVAIIIFFAWVVARIGDIDRVSDKPPP</sequence>
<dbReference type="EMBL" id="JAECZC010000100">
    <property type="protein sequence ID" value="MBH8566624.1"/>
    <property type="molecule type" value="Genomic_DNA"/>
</dbReference>
<gene>
    <name evidence="2" type="ORF">I8748_31485</name>
</gene>
<organism evidence="2 3">
    <name type="scientific">Amazonocrinis nigriterrae CENA67</name>
    <dbReference type="NCBI Taxonomy" id="2794033"/>
    <lineage>
        <taxon>Bacteria</taxon>
        <taxon>Bacillati</taxon>
        <taxon>Cyanobacteriota</taxon>
        <taxon>Cyanophyceae</taxon>
        <taxon>Nostocales</taxon>
        <taxon>Nostocaceae</taxon>
        <taxon>Amazonocrinis</taxon>
        <taxon>Amazonocrinis nigriterrae</taxon>
    </lineage>
</organism>
<name>A0A8J7I1K8_9NOST</name>
<keyword evidence="1" id="KW-0472">Membrane</keyword>
<protein>
    <submittedName>
        <fullName evidence="2">Uncharacterized protein</fullName>
    </submittedName>
</protein>
<reference evidence="2 3" key="1">
    <citation type="journal article" date="2021" name="Int. J. Syst. Evol. Microbiol.">
        <title>Amazonocrinis nigriterrae gen. nov., sp. nov., Atlanticothrix silvestris gen. nov., sp. nov. and Dendronalium phyllosphericum gen. nov., sp. nov., nostocacean cyanobacteria from Brazilian environments.</title>
        <authorList>
            <person name="Alvarenga D.O."/>
            <person name="Andreote A.P.D."/>
            <person name="Branco L.H.Z."/>
            <person name="Delbaje E."/>
            <person name="Cruz R.B."/>
            <person name="Varani A.M."/>
            <person name="Fiore M.F."/>
        </authorList>
    </citation>
    <scope>NUCLEOTIDE SEQUENCE [LARGE SCALE GENOMIC DNA]</scope>
    <source>
        <strain evidence="2 3">CENA67</strain>
    </source>
</reference>
<keyword evidence="1" id="KW-1133">Transmembrane helix</keyword>